<evidence type="ECO:0000256" key="1">
    <source>
        <dbReference type="SAM" id="MobiDB-lite"/>
    </source>
</evidence>
<name>A0A1Y1ZRV5_9PLEO</name>
<proteinExistence type="predicted"/>
<dbReference type="OrthoDB" id="3797686at2759"/>
<dbReference type="AlphaFoldDB" id="A0A1Y1ZRV5"/>
<dbReference type="Proteomes" id="UP000193144">
    <property type="component" value="Unassembled WGS sequence"/>
</dbReference>
<gene>
    <name evidence="2" type="ORF">BCR34DRAFT_600266</name>
</gene>
<accession>A0A1Y1ZRV5</accession>
<keyword evidence="3" id="KW-1185">Reference proteome</keyword>
<evidence type="ECO:0000313" key="2">
    <source>
        <dbReference type="EMBL" id="ORY12971.1"/>
    </source>
</evidence>
<reference evidence="2 3" key="1">
    <citation type="submission" date="2016-07" db="EMBL/GenBank/DDBJ databases">
        <title>Pervasive Adenine N6-methylation of Active Genes in Fungi.</title>
        <authorList>
            <consortium name="DOE Joint Genome Institute"/>
            <person name="Mondo S.J."/>
            <person name="Dannebaum R.O."/>
            <person name="Kuo R.C."/>
            <person name="Labutti K."/>
            <person name="Haridas S."/>
            <person name="Kuo A."/>
            <person name="Salamov A."/>
            <person name="Ahrendt S.R."/>
            <person name="Lipzen A."/>
            <person name="Sullivan W."/>
            <person name="Andreopoulos W.B."/>
            <person name="Clum A."/>
            <person name="Lindquist E."/>
            <person name="Daum C."/>
            <person name="Ramamoorthy G.K."/>
            <person name="Gryganskyi A."/>
            <person name="Culley D."/>
            <person name="Magnuson J.K."/>
            <person name="James T.Y."/>
            <person name="O'Malley M.A."/>
            <person name="Stajich J.E."/>
            <person name="Spatafora J.W."/>
            <person name="Visel A."/>
            <person name="Grigoriev I.V."/>
        </authorList>
    </citation>
    <scope>NUCLEOTIDE SEQUENCE [LARGE SCALE GENOMIC DNA]</scope>
    <source>
        <strain evidence="2 3">CBS 115471</strain>
    </source>
</reference>
<evidence type="ECO:0000313" key="3">
    <source>
        <dbReference type="Proteomes" id="UP000193144"/>
    </source>
</evidence>
<protein>
    <submittedName>
        <fullName evidence="2">Uncharacterized protein</fullName>
    </submittedName>
</protein>
<dbReference type="EMBL" id="MCFA01000046">
    <property type="protein sequence ID" value="ORY12971.1"/>
    <property type="molecule type" value="Genomic_DNA"/>
</dbReference>
<feature type="region of interest" description="Disordered" evidence="1">
    <location>
        <begin position="1"/>
        <end position="23"/>
    </location>
</feature>
<organism evidence="2 3">
    <name type="scientific">Clohesyomyces aquaticus</name>
    <dbReference type="NCBI Taxonomy" id="1231657"/>
    <lineage>
        <taxon>Eukaryota</taxon>
        <taxon>Fungi</taxon>
        <taxon>Dikarya</taxon>
        <taxon>Ascomycota</taxon>
        <taxon>Pezizomycotina</taxon>
        <taxon>Dothideomycetes</taxon>
        <taxon>Pleosporomycetidae</taxon>
        <taxon>Pleosporales</taxon>
        <taxon>Lindgomycetaceae</taxon>
        <taxon>Clohesyomyces</taxon>
    </lineage>
</organism>
<feature type="compositionally biased region" description="Basic and acidic residues" evidence="1">
    <location>
        <begin position="13"/>
        <end position="23"/>
    </location>
</feature>
<comment type="caution">
    <text evidence="2">The sequence shown here is derived from an EMBL/GenBank/DDBJ whole genome shotgun (WGS) entry which is preliminary data.</text>
</comment>
<sequence length="295" mass="34256">MDAAHGIVRKGKGKENEHDHRHDEHGHCLDHVHITGHKSKNKVDPQYLWILPQYLSLIPQDDASGLTEDTPPQPWEHGFQDREPQYWYPYLKALATGRLFFMRWADIEKTPFGKIISEFHETLKRTEPILLFYYTAIWQMLLPAIGIEMHGGMERLLQIVCENWTMGPWEFPTSCLMVVREGEARLWVDIGVQLREDLTVEPNIFPAYQGIRPHLGDPKLAAAAAEYGTLFEMIDGIPVKLRGVELDKKIADAMDDDEIWELEREKFRHELLVLSEERLIKLGFVRTYNRTGNAF</sequence>